<evidence type="ECO:0000256" key="2">
    <source>
        <dbReference type="ARBA" id="ARBA00022527"/>
    </source>
</evidence>
<feature type="domain" description="Protein kinase" evidence="9">
    <location>
        <begin position="11"/>
        <end position="269"/>
    </location>
</feature>
<accession>A0A5J4U3P0</accession>
<keyword evidence="5 10" id="KW-0418">Kinase</keyword>
<evidence type="ECO:0000256" key="6">
    <source>
        <dbReference type="ARBA" id="ARBA00022840"/>
    </source>
</evidence>
<dbReference type="InterPro" id="IPR051131">
    <property type="entry name" value="NEK_Ser/Thr_kinase_NIMA"/>
</dbReference>
<comment type="catalytic activity">
    <reaction evidence="7">
        <text>L-threonyl-[protein] + ATP = O-phospho-L-threonyl-[protein] + ADP + H(+)</text>
        <dbReference type="Rhea" id="RHEA:46608"/>
        <dbReference type="Rhea" id="RHEA-COMP:11060"/>
        <dbReference type="Rhea" id="RHEA-COMP:11605"/>
        <dbReference type="ChEBI" id="CHEBI:15378"/>
        <dbReference type="ChEBI" id="CHEBI:30013"/>
        <dbReference type="ChEBI" id="CHEBI:30616"/>
        <dbReference type="ChEBI" id="CHEBI:61977"/>
        <dbReference type="ChEBI" id="CHEBI:456216"/>
        <dbReference type="EC" id="2.7.11.1"/>
    </reaction>
</comment>
<keyword evidence="4" id="KW-0547">Nucleotide-binding</keyword>
<evidence type="ECO:0000313" key="11">
    <source>
        <dbReference type="Proteomes" id="UP000324800"/>
    </source>
</evidence>
<dbReference type="PROSITE" id="PS00108">
    <property type="entry name" value="PROTEIN_KINASE_ST"/>
    <property type="match status" value="1"/>
</dbReference>
<dbReference type="PROSITE" id="PS50011">
    <property type="entry name" value="PROTEIN_KINASE_DOM"/>
    <property type="match status" value="1"/>
</dbReference>
<dbReference type="GO" id="GO:0005524">
    <property type="term" value="F:ATP binding"/>
    <property type="evidence" value="ECO:0007669"/>
    <property type="project" value="UniProtKB-KW"/>
</dbReference>
<dbReference type="Proteomes" id="UP000324800">
    <property type="component" value="Unassembled WGS sequence"/>
</dbReference>
<dbReference type="GO" id="GO:0004674">
    <property type="term" value="F:protein serine/threonine kinase activity"/>
    <property type="evidence" value="ECO:0007669"/>
    <property type="project" value="UniProtKB-KW"/>
</dbReference>
<reference evidence="10 11" key="1">
    <citation type="submission" date="2019-03" db="EMBL/GenBank/DDBJ databases">
        <title>Single cell metagenomics reveals metabolic interactions within the superorganism composed of flagellate Streblomastix strix and complex community of Bacteroidetes bacteria on its surface.</title>
        <authorList>
            <person name="Treitli S.C."/>
            <person name="Kolisko M."/>
            <person name="Husnik F."/>
            <person name="Keeling P."/>
            <person name="Hampl V."/>
        </authorList>
    </citation>
    <scope>NUCLEOTIDE SEQUENCE [LARGE SCALE GENOMIC DNA]</scope>
    <source>
        <strain evidence="10">ST1C</strain>
    </source>
</reference>
<dbReference type="Pfam" id="PF00069">
    <property type="entry name" value="Pkinase"/>
    <property type="match status" value="1"/>
</dbReference>
<dbReference type="OrthoDB" id="10252354at2759"/>
<dbReference type="PANTHER" id="PTHR44899">
    <property type="entry name" value="CAMK FAMILY PROTEIN KINASE"/>
    <property type="match status" value="1"/>
</dbReference>
<dbReference type="SUPFAM" id="SSF56112">
    <property type="entry name" value="Protein kinase-like (PK-like)"/>
    <property type="match status" value="1"/>
</dbReference>
<evidence type="ECO:0000256" key="4">
    <source>
        <dbReference type="ARBA" id="ARBA00022741"/>
    </source>
</evidence>
<comment type="catalytic activity">
    <reaction evidence="8">
        <text>L-seryl-[protein] + ATP = O-phospho-L-seryl-[protein] + ADP + H(+)</text>
        <dbReference type="Rhea" id="RHEA:17989"/>
        <dbReference type="Rhea" id="RHEA-COMP:9863"/>
        <dbReference type="Rhea" id="RHEA-COMP:11604"/>
        <dbReference type="ChEBI" id="CHEBI:15378"/>
        <dbReference type="ChEBI" id="CHEBI:29999"/>
        <dbReference type="ChEBI" id="CHEBI:30616"/>
        <dbReference type="ChEBI" id="CHEBI:83421"/>
        <dbReference type="ChEBI" id="CHEBI:456216"/>
        <dbReference type="EC" id="2.7.11.1"/>
    </reaction>
</comment>
<evidence type="ECO:0000256" key="5">
    <source>
        <dbReference type="ARBA" id="ARBA00022777"/>
    </source>
</evidence>
<organism evidence="10 11">
    <name type="scientific">Streblomastix strix</name>
    <dbReference type="NCBI Taxonomy" id="222440"/>
    <lineage>
        <taxon>Eukaryota</taxon>
        <taxon>Metamonada</taxon>
        <taxon>Preaxostyla</taxon>
        <taxon>Oxymonadida</taxon>
        <taxon>Streblomastigidae</taxon>
        <taxon>Streblomastix</taxon>
    </lineage>
</organism>
<evidence type="ECO:0000256" key="8">
    <source>
        <dbReference type="ARBA" id="ARBA00048679"/>
    </source>
</evidence>
<dbReference type="PANTHER" id="PTHR44899:SF3">
    <property type="entry name" value="SERINE_THREONINE-PROTEIN KINASE NEK1"/>
    <property type="match status" value="1"/>
</dbReference>
<protein>
    <recommendedName>
        <fullName evidence="1">non-specific serine/threonine protein kinase</fullName>
        <ecNumber evidence="1">2.7.11.1</ecNumber>
    </recommendedName>
</protein>
<comment type="caution">
    <text evidence="10">The sequence shown here is derived from an EMBL/GenBank/DDBJ whole genome shotgun (WGS) entry which is preliminary data.</text>
</comment>
<dbReference type="EMBL" id="SNRW01021022">
    <property type="protein sequence ID" value="KAA6364949.1"/>
    <property type="molecule type" value="Genomic_DNA"/>
</dbReference>
<proteinExistence type="predicted"/>
<sequence>MSVSEDHFDLYEVITTLGHGSNGIVYKIKRQTDEKLLAYRKILCKSEQEEVTTRKEVEILSNLYHENIIGFVDAFKHENSFYIVMELAEGGDLLSLYKNKKKKGEFVTEEEAWRFLKGITSGVAYLHSNRILHRDIKPGNILLTSDGTVKITDFAIAKKLAPGEDFAQTEAGSRLYVSPEMSSTGQQSFPADIYAVGLTIHEILTLQVPFEPKDKSIISMMKDQIAGKVTVQIDPSRYSKDLIDMVNSMRNVNPKKRQTPEQILAHTHLQRDSQEEEDSEEEIKFGEEIVFGGLA</sequence>
<name>A0A5J4U3P0_9EUKA</name>
<dbReference type="InterPro" id="IPR011009">
    <property type="entry name" value="Kinase-like_dom_sf"/>
</dbReference>
<dbReference type="InterPro" id="IPR008271">
    <property type="entry name" value="Ser/Thr_kinase_AS"/>
</dbReference>
<dbReference type="SMART" id="SM00220">
    <property type="entry name" value="S_TKc"/>
    <property type="match status" value="1"/>
</dbReference>
<evidence type="ECO:0000256" key="1">
    <source>
        <dbReference type="ARBA" id="ARBA00012513"/>
    </source>
</evidence>
<dbReference type="EC" id="2.7.11.1" evidence="1"/>
<keyword evidence="6" id="KW-0067">ATP-binding</keyword>
<evidence type="ECO:0000256" key="3">
    <source>
        <dbReference type="ARBA" id="ARBA00022679"/>
    </source>
</evidence>
<gene>
    <name evidence="10" type="ORF">EZS28_039524</name>
</gene>
<keyword evidence="3" id="KW-0808">Transferase</keyword>
<dbReference type="AlphaFoldDB" id="A0A5J4U3P0"/>
<evidence type="ECO:0000256" key="7">
    <source>
        <dbReference type="ARBA" id="ARBA00047899"/>
    </source>
</evidence>
<keyword evidence="2" id="KW-0723">Serine/threonine-protein kinase</keyword>
<dbReference type="Gene3D" id="1.10.510.10">
    <property type="entry name" value="Transferase(Phosphotransferase) domain 1"/>
    <property type="match status" value="1"/>
</dbReference>
<dbReference type="InterPro" id="IPR000719">
    <property type="entry name" value="Prot_kinase_dom"/>
</dbReference>
<evidence type="ECO:0000313" key="10">
    <source>
        <dbReference type="EMBL" id="KAA6364949.1"/>
    </source>
</evidence>
<evidence type="ECO:0000259" key="9">
    <source>
        <dbReference type="PROSITE" id="PS50011"/>
    </source>
</evidence>